<dbReference type="AlphaFoldDB" id="A0A6C0EIE2"/>
<evidence type="ECO:0000313" key="1">
    <source>
        <dbReference type="EMBL" id="QHT28039.1"/>
    </source>
</evidence>
<protein>
    <submittedName>
        <fullName evidence="1">Uncharacterized protein</fullName>
    </submittedName>
</protein>
<reference evidence="1" key="1">
    <citation type="journal article" date="2020" name="Nature">
        <title>Giant virus diversity and host interactions through global metagenomics.</title>
        <authorList>
            <person name="Schulz F."/>
            <person name="Roux S."/>
            <person name="Paez-Espino D."/>
            <person name="Jungbluth S."/>
            <person name="Walsh D.A."/>
            <person name="Denef V.J."/>
            <person name="McMahon K.D."/>
            <person name="Konstantinidis K.T."/>
            <person name="Eloe-Fadrosh E.A."/>
            <person name="Kyrpides N.C."/>
            <person name="Woyke T."/>
        </authorList>
    </citation>
    <scope>NUCLEOTIDE SEQUENCE</scope>
    <source>
        <strain evidence="1">GVMAG-M-3300001348-25</strain>
    </source>
</reference>
<accession>A0A6C0EIE2</accession>
<name>A0A6C0EIE2_9ZZZZ</name>
<sequence length="431" mass="48716">MFNLNIDEYSNSELEELFGLSGVHYSNETLKQSYLRSSNQVNQTALSKGFTSQTKKNTTLFLEKVYNILNSNIKETQSIAQPANPTIFSNTNFPVIKPLTNMPNPKEMMETPNASVSKIITIDSRFRDDGSTPASNFGISFKETFNRVNSIEIQNLFTPDVIMMISNGLGNNFFNLTIGNETKTIIVPNWKQSTFDEPSYTKYIYYLRKVKKEINKHGGLFQRVSFIPEEIVNEEIFDIFHSDINNPMFASNPDLMVSNLVLVFDANGINSPGTISIDFGKTIDNKEDSNTIKRKLGNIFGYRKEKYQQNITANSYNTIVSDGPFDLNAIRYGYLVLDDYQSNGDSKVYSNDITYDGCKQLPASSGKILSKLDFSRNSSGAGMDRYTAVPRNYQGSVNINKFQVSIIDEFGRVMEFNNSDWSITLILNSNK</sequence>
<proteinExistence type="predicted"/>
<organism evidence="1">
    <name type="scientific">viral metagenome</name>
    <dbReference type="NCBI Taxonomy" id="1070528"/>
    <lineage>
        <taxon>unclassified sequences</taxon>
        <taxon>metagenomes</taxon>
        <taxon>organismal metagenomes</taxon>
    </lineage>
</organism>
<dbReference type="EMBL" id="MN738851">
    <property type="protein sequence ID" value="QHT28039.1"/>
    <property type="molecule type" value="Genomic_DNA"/>
</dbReference>